<dbReference type="EMBL" id="ML986484">
    <property type="protein sequence ID" value="KAF2280774.1"/>
    <property type="molecule type" value="Genomic_DNA"/>
</dbReference>
<dbReference type="AlphaFoldDB" id="A0A6A6JX51"/>
<evidence type="ECO:0000256" key="1">
    <source>
        <dbReference type="SAM" id="MobiDB-lite"/>
    </source>
</evidence>
<accession>A0A6A6JX51</accession>
<dbReference type="OrthoDB" id="3801541at2759"/>
<reference evidence="2" key="1">
    <citation type="journal article" date="2020" name="Stud. Mycol.">
        <title>101 Dothideomycetes genomes: a test case for predicting lifestyles and emergence of pathogens.</title>
        <authorList>
            <person name="Haridas S."/>
            <person name="Albert R."/>
            <person name="Binder M."/>
            <person name="Bloem J."/>
            <person name="Labutti K."/>
            <person name="Salamov A."/>
            <person name="Andreopoulos B."/>
            <person name="Baker S."/>
            <person name="Barry K."/>
            <person name="Bills G."/>
            <person name="Bluhm B."/>
            <person name="Cannon C."/>
            <person name="Castanera R."/>
            <person name="Culley D."/>
            <person name="Daum C."/>
            <person name="Ezra D."/>
            <person name="Gonzalez J."/>
            <person name="Henrissat B."/>
            <person name="Kuo A."/>
            <person name="Liang C."/>
            <person name="Lipzen A."/>
            <person name="Lutzoni F."/>
            <person name="Magnuson J."/>
            <person name="Mondo S."/>
            <person name="Nolan M."/>
            <person name="Ohm R."/>
            <person name="Pangilinan J."/>
            <person name="Park H.-J."/>
            <person name="Ramirez L."/>
            <person name="Alfaro M."/>
            <person name="Sun H."/>
            <person name="Tritt A."/>
            <person name="Yoshinaga Y."/>
            <person name="Zwiers L.-H."/>
            <person name="Turgeon B."/>
            <person name="Goodwin S."/>
            <person name="Spatafora J."/>
            <person name="Crous P."/>
            <person name="Grigoriev I."/>
        </authorList>
    </citation>
    <scope>NUCLEOTIDE SEQUENCE</scope>
    <source>
        <strain evidence="2">CBS 379.55</strain>
    </source>
</reference>
<feature type="region of interest" description="Disordered" evidence="1">
    <location>
        <begin position="1"/>
        <end position="45"/>
    </location>
</feature>
<evidence type="ECO:0000313" key="2">
    <source>
        <dbReference type="EMBL" id="KAF2280774.1"/>
    </source>
</evidence>
<proteinExistence type="predicted"/>
<dbReference type="Proteomes" id="UP000800097">
    <property type="component" value="Unassembled WGS sequence"/>
</dbReference>
<keyword evidence="3" id="KW-1185">Reference proteome</keyword>
<sequence length="204" mass="22661">MTNSNIQSQTIRKGRDDDAESVSSYDFIPSPHNRVATLNGPPRWHEDFTNRSQQAGMTQAGFHASQLATPPSADMQTTLAFNPNAPYFQPTTPTTTQPRLDDWIEVQRVQALVSALINAPGIATDPKDRVTVDLSYVHSVLPSGYMIWDSRLHRTVLRADTDLARRGEELGLAPRYLAWLRGLDSSVNIYVMIRGGTEDAGPRQ</sequence>
<dbReference type="GeneID" id="54552657"/>
<feature type="compositionally biased region" description="Polar residues" evidence="1">
    <location>
        <begin position="1"/>
        <end position="11"/>
    </location>
</feature>
<name>A0A6A6JX51_WESOR</name>
<dbReference type="RefSeq" id="XP_033658311.1">
    <property type="nucleotide sequence ID" value="XM_033799482.1"/>
</dbReference>
<gene>
    <name evidence="2" type="ORF">EI97DRAFT_438221</name>
</gene>
<organism evidence="2 3">
    <name type="scientific">Westerdykella ornata</name>
    <dbReference type="NCBI Taxonomy" id="318751"/>
    <lineage>
        <taxon>Eukaryota</taxon>
        <taxon>Fungi</taxon>
        <taxon>Dikarya</taxon>
        <taxon>Ascomycota</taxon>
        <taxon>Pezizomycotina</taxon>
        <taxon>Dothideomycetes</taxon>
        <taxon>Pleosporomycetidae</taxon>
        <taxon>Pleosporales</taxon>
        <taxon>Sporormiaceae</taxon>
        <taxon>Westerdykella</taxon>
    </lineage>
</organism>
<evidence type="ECO:0000313" key="3">
    <source>
        <dbReference type="Proteomes" id="UP000800097"/>
    </source>
</evidence>
<protein>
    <submittedName>
        <fullName evidence="2">Uncharacterized protein</fullName>
    </submittedName>
</protein>